<comment type="cofactor">
    <cofactor evidence="1">
        <name>pyridoxal 5'-phosphate</name>
        <dbReference type="ChEBI" id="CHEBI:597326"/>
    </cofactor>
</comment>
<dbReference type="EMBL" id="CP106738">
    <property type="protein sequence ID" value="UXX81761.1"/>
    <property type="molecule type" value="Genomic_DNA"/>
</dbReference>
<name>A0ABY6D6I8_9RHOB</name>
<organism evidence="7 8">
    <name type="scientific">Roseovarius pelagicus</name>
    <dbReference type="NCBI Taxonomy" id="2980108"/>
    <lineage>
        <taxon>Bacteria</taxon>
        <taxon>Pseudomonadati</taxon>
        <taxon>Pseudomonadota</taxon>
        <taxon>Alphaproteobacteria</taxon>
        <taxon>Rhodobacterales</taxon>
        <taxon>Roseobacteraceae</taxon>
        <taxon>Roseovarius</taxon>
    </lineage>
</organism>
<dbReference type="InterPro" id="IPR015421">
    <property type="entry name" value="PyrdxlP-dep_Trfase_major"/>
</dbReference>
<dbReference type="RefSeq" id="WP_263046885.1">
    <property type="nucleotide sequence ID" value="NZ_CP106738.1"/>
</dbReference>
<dbReference type="InterPro" id="IPR015422">
    <property type="entry name" value="PyrdxlP-dep_Trfase_small"/>
</dbReference>
<evidence type="ECO:0000256" key="1">
    <source>
        <dbReference type="ARBA" id="ARBA00001933"/>
    </source>
</evidence>
<gene>
    <name evidence="7" type="ORF">N7U68_11540</name>
</gene>
<evidence type="ECO:0000313" key="7">
    <source>
        <dbReference type="EMBL" id="UXX81761.1"/>
    </source>
</evidence>
<reference evidence="7" key="1">
    <citation type="submission" date="2022-10" db="EMBL/GenBank/DDBJ databases">
        <title>Roseovarius pelagicus sp. nov., isolated from Arctic seawater.</title>
        <authorList>
            <person name="Hong Y.W."/>
            <person name="Hwang C.Y."/>
        </authorList>
    </citation>
    <scope>NUCLEOTIDE SEQUENCE</scope>
    <source>
        <strain evidence="7">HL-MP18</strain>
    </source>
</reference>
<feature type="compositionally biased region" description="Polar residues" evidence="6">
    <location>
        <begin position="1"/>
        <end position="21"/>
    </location>
</feature>
<evidence type="ECO:0000256" key="6">
    <source>
        <dbReference type="SAM" id="MobiDB-lite"/>
    </source>
</evidence>
<evidence type="ECO:0000256" key="2">
    <source>
        <dbReference type="ARBA" id="ARBA00022576"/>
    </source>
</evidence>
<dbReference type="PANTHER" id="PTHR42684">
    <property type="entry name" value="ADENOSYLMETHIONINE-8-AMINO-7-OXONONANOATE AMINOTRANSFERASE"/>
    <property type="match status" value="1"/>
</dbReference>
<dbReference type="GO" id="GO:0008483">
    <property type="term" value="F:transaminase activity"/>
    <property type="evidence" value="ECO:0007669"/>
    <property type="project" value="UniProtKB-KW"/>
</dbReference>
<protein>
    <submittedName>
        <fullName evidence="7">Aminotransferase</fullName>
    </submittedName>
</protein>
<comment type="similarity">
    <text evidence="5">Belongs to the class-III pyridoxal-phosphate-dependent aminotransferase family.</text>
</comment>
<sequence length="452" mass="48844">MLSNSIATRDIQSQIHPQTNLDQHEKCGPVVMASGDGSIVTDINGKSYIEGMSGLWCTSLGLKDDRLAKAAARQFDTLPYYQNFAHRGTEPAIDLAAKLLEISPVPMSKVLFQSSGSEANDTAVKLIWYHFAAQGRPEKRKIISRERGYHGTSIASASITGLPHLHTDWRLPLDGFLKVTCPHFYREGRPGESEEAFSTRLAQEIEDLILAEGPDTVAAFFAEPAMGTGGVVLPPAGYFEKVQAVLDKYDVLMVADEVITAFGRTGAWWGSQTFGLKPDLITCAKALTAAYVPLSAVLISEPIYQTMLAQSRKIGVFGHGYTYGAHPVACAVANETLRIYDEDGVIDGVAALGERMESVLAPLRDHPLVGEVRGVGLMWGIEIVSDKDSRAPFLAEEGVPAKIQDAAFRLGLVCRALGNAIALAPPLIVTPEQIDEIGRIMNEAIKEVKAGL</sequence>
<dbReference type="PIRSF" id="PIRSF000521">
    <property type="entry name" value="Transaminase_4ab_Lys_Orn"/>
    <property type="match status" value="1"/>
</dbReference>
<dbReference type="PROSITE" id="PS00600">
    <property type="entry name" value="AA_TRANSFER_CLASS_3"/>
    <property type="match status" value="1"/>
</dbReference>
<dbReference type="Gene3D" id="3.90.1150.10">
    <property type="entry name" value="Aspartate Aminotransferase, domain 1"/>
    <property type="match status" value="1"/>
</dbReference>
<keyword evidence="2 7" id="KW-0032">Aminotransferase</keyword>
<keyword evidence="8" id="KW-1185">Reference proteome</keyword>
<keyword evidence="4 5" id="KW-0663">Pyridoxal phosphate</keyword>
<dbReference type="InterPro" id="IPR049704">
    <property type="entry name" value="Aminotrans_3_PPA_site"/>
</dbReference>
<dbReference type="InterPro" id="IPR005814">
    <property type="entry name" value="Aminotrans_3"/>
</dbReference>
<evidence type="ECO:0000313" key="8">
    <source>
        <dbReference type="Proteomes" id="UP001064087"/>
    </source>
</evidence>
<dbReference type="NCBIfam" id="NF004767">
    <property type="entry name" value="PRK06105.1"/>
    <property type="match status" value="1"/>
</dbReference>
<feature type="region of interest" description="Disordered" evidence="6">
    <location>
        <begin position="1"/>
        <end position="23"/>
    </location>
</feature>
<evidence type="ECO:0000256" key="5">
    <source>
        <dbReference type="RuleBase" id="RU003560"/>
    </source>
</evidence>
<dbReference type="Pfam" id="PF00202">
    <property type="entry name" value="Aminotran_3"/>
    <property type="match status" value="1"/>
</dbReference>
<dbReference type="Gene3D" id="3.40.640.10">
    <property type="entry name" value="Type I PLP-dependent aspartate aminotransferase-like (Major domain)"/>
    <property type="match status" value="1"/>
</dbReference>
<dbReference type="SUPFAM" id="SSF53383">
    <property type="entry name" value="PLP-dependent transferases"/>
    <property type="match status" value="1"/>
</dbReference>
<dbReference type="InterPro" id="IPR015424">
    <property type="entry name" value="PyrdxlP-dep_Trfase"/>
</dbReference>
<dbReference type="Proteomes" id="UP001064087">
    <property type="component" value="Chromosome"/>
</dbReference>
<evidence type="ECO:0000256" key="4">
    <source>
        <dbReference type="ARBA" id="ARBA00022898"/>
    </source>
</evidence>
<proteinExistence type="inferred from homology"/>
<keyword evidence="3" id="KW-0808">Transferase</keyword>
<dbReference type="PANTHER" id="PTHR42684:SF3">
    <property type="entry name" value="ADENOSYLMETHIONINE-8-AMINO-7-OXONONANOATE AMINOTRANSFERASE"/>
    <property type="match status" value="1"/>
</dbReference>
<dbReference type="CDD" id="cd00610">
    <property type="entry name" value="OAT_like"/>
    <property type="match status" value="1"/>
</dbReference>
<evidence type="ECO:0000256" key="3">
    <source>
        <dbReference type="ARBA" id="ARBA00022679"/>
    </source>
</evidence>
<accession>A0ABY6D6I8</accession>